<dbReference type="Proteomes" id="UP000011648">
    <property type="component" value="Unassembled WGS sequence"/>
</dbReference>
<name>M0AAR9_9EURY</name>
<keyword evidence="3" id="KW-1185">Reference proteome</keyword>
<dbReference type="EMBL" id="AOIL01000017">
    <property type="protein sequence ID" value="ELY94438.1"/>
    <property type="molecule type" value="Genomic_DNA"/>
</dbReference>
<feature type="region of interest" description="Disordered" evidence="1">
    <location>
        <begin position="1"/>
        <end position="59"/>
    </location>
</feature>
<evidence type="ECO:0000256" key="1">
    <source>
        <dbReference type="SAM" id="MobiDB-lite"/>
    </source>
</evidence>
<accession>M0AAR9</accession>
<organism evidence="2 3">
    <name type="scientific">Natrialba taiwanensis DSM 12281</name>
    <dbReference type="NCBI Taxonomy" id="1230458"/>
    <lineage>
        <taxon>Archaea</taxon>
        <taxon>Methanobacteriati</taxon>
        <taxon>Methanobacteriota</taxon>
        <taxon>Stenosarchaea group</taxon>
        <taxon>Halobacteria</taxon>
        <taxon>Halobacteriales</taxon>
        <taxon>Natrialbaceae</taxon>
        <taxon>Natrialba</taxon>
    </lineage>
</organism>
<dbReference type="AlphaFoldDB" id="M0AAR9"/>
<feature type="compositionally biased region" description="Polar residues" evidence="1">
    <location>
        <begin position="1"/>
        <end position="33"/>
    </location>
</feature>
<dbReference type="OrthoDB" id="170516at2157"/>
<comment type="caution">
    <text evidence="2">The sequence shown here is derived from an EMBL/GenBank/DDBJ whole genome shotgun (WGS) entry which is preliminary data.</text>
</comment>
<evidence type="ECO:0000313" key="3">
    <source>
        <dbReference type="Proteomes" id="UP000011648"/>
    </source>
</evidence>
<protein>
    <submittedName>
        <fullName evidence="2">Uncharacterized protein</fullName>
    </submittedName>
</protein>
<sequence length="84" mass="9169">MSTRHPQPTDPTPTASDTRSDTQPPTQADSTTRSQSTTASEPSTTETKPPSRAPATFSATHTDRLRNLIDEWNTAFADAHTDRD</sequence>
<evidence type="ECO:0000313" key="2">
    <source>
        <dbReference type="EMBL" id="ELY94438.1"/>
    </source>
</evidence>
<reference evidence="2 3" key="1">
    <citation type="journal article" date="2014" name="PLoS Genet.">
        <title>Phylogenetically driven sequencing of extremely halophilic archaea reveals strategies for static and dynamic osmo-response.</title>
        <authorList>
            <person name="Becker E.A."/>
            <person name="Seitzer P.M."/>
            <person name="Tritt A."/>
            <person name="Larsen D."/>
            <person name="Krusor M."/>
            <person name="Yao A.I."/>
            <person name="Wu D."/>
            <person name="Madern D."/>
            <person name="Eisen J.A."/>
            <person name="Darling A.E."/>
            <person name="Facciotti M.T."/>
        </authorList>
    </citation>
    <scope>NUCLEOTIDE SEQUENCE [LARGE SCALE GENOMIC DNA]</scope>
    <source>
        <strain evidence="2 3">DSM 12281</strain>
    </source>
</reference>
<dbReference type="RefSeq" id="WP_006824966.1">
    <property type="nucleotide sequence ID" value="NZ_AOIL01000017.1"/>
</dbReference>
<gene>
    <name evidence="2" type="ORF">C484_05657</name>
</gene>
<feature type="compositionally biased region" description="Low complexity" evidence="1">
    <location>
        <begin position="34"/>
        <end position="50"/>
    </location>
</feature>
<proteinExistence type="predicted"/>